<evidence type="ECO:0008006" key="3">
    <source>
        <dbReference type="Google" id="ProtNLM"/>
    </source>
</evidence>
<reference evidence="1 2" key="1">
    <citation type="journal article" date="2014" name="Genome Announc.">
        <title>Draft Genome Sequence of the Haloacid-Degrading Burkholderia caribensis Strain MBA4.</title>
        <authorList>
            <person name="Pan Y."/>
            <person name="Kong K.F."/>
            <person name="Tsang J.S."/>
        </authorList>
    </citation>
    <scope>NUCLEOTIDE SEQUENCE [LARGE SCALE GENOMIC DNA]</scope>
    <source>
        <strain evidence="1 2">MBA4</strain>
    </source>
</reference>
<gene>
    <name evidence="1" type="ORF">K788_0000775</name>
</gene>
<organism evidence="1 2">
    <name type="scientific">Paraburkholderia caribensis MBA4</name>
    <dbReference type="NCBI Taxonomy" id="1323664"/>
    <lineage>
        <taxon>Bacteria</taxon>
        <taxon>Pseudomonadati</taxon>
        <taxon>Pseudomonadota</taxon>
        <taxon>Betaproteobacteria</taxon>
        <taxon>Burkholderiales</taxon>
        <taxon>Burkholderiaceae</taxon>
        <taxon>Paraburkholderia</taxon>
    </lineage>
</organism>
<name>A0A0P0RHR5_9BURK</name>
<accession>A0A0P0RHR5</accession>
<sequence>MENAMTDAELDTVYTRLCKTMTQVGEANAPMFLARFALLAIGEIGDADVSLKLIEAAGDGESG</sequence>
<dbReference type="AlphaFoldDB" id="A0A0P0RHR5"/>
<proteinExistence type="predicted"/>
<dbReference type="KEGG" id="bcai:K788_0000775"/>
<dbReference type="Proteomes" id="UP000019146">
    <property type="component" value="Chromosome 2"/>
</dbReference>
<protein>
    <recommendedName>
        <fullName evidence="3">DUF2783 domain-containing protein</fullName>
    </recommendedName>
</protein>
<evidence type="ECO:0000313" key="2">
    <source>
        <dbReference type="Proteomes" id="UP000019146"/>
    </source>
</evidence>
<evidence type="ECO:0000313" key="1">
    <source>
        <dbReference type="EMBL" id="ALL68115.1"/>
    </source>
</evidence>
<dbReference type="EMBL" id="CP012747">
    <property type="protein sequence ID" value="ALL68115.1"/>
    <property type="molecule type" value="Genomic_DNA"/>
</dbReference>